<keyword evidence="2" id="KW-1185">Reference proteome</keyword>
<gene>
    <name evidence="1" type="ORF">DERYTH_LOCUS27693</name>
</gene>
<feature type="non-terminal residue" evidence="1">
    <location>
        <position position="85"/>
    </location>
</feature>
<protein>
    <submittedName>
        <fullName evidence="1">9888_t:CDS:1</fullName>
    </submittedName>
</protein>
<name>A0A9N9KGR6_9GLOM</name>
<accession>A0A9N9KGR6</accession>
<dbReference type="EMBL" id="CAJVPY010064779">
    <property type="protein sequence ID" value="CAG8824399.1"/>
    <property type="molecule type" value="Genomic_DNA"/>
</dbReference>
<dbReference type="Proteomes" id="UP000789405">
    <property type="component" value="Unassembled WGS sequence"/>
</dbReference>
<comment type="caution">
    <text evidence="1">The sequence shown here is derived from an EMBL/GenBank/DDBJ whole genome shotgun (WGS) entry which is preliminary data.</text>
</comment>
<evidence type="ECO:0000313" key="2">
    <source>
        <dbReference type="Proteomes" id="UP000789405"/>
    </source>
</evidence>
<reference evidence="1" key="1">
    <citation type="submission" date="2021-06" db="EMBL/GenBank/DDBJ databases">
        <authorList>
            <person name="Kallberg Y."/>
            <person name="Tangrot J."/>
            <person name="Rosling A."/>
        </authorList>
    </citation>
    <scope>NUCLEOTIDE SEQUENCE</scope>
    <source>
        <strain evidence="1">MA453B</strain>
    </source>
</reference>
<sequence length="85" mass="10743">MIQSKNYVEYKYYYKYSVEFRNEIMKWVRRSTINPLIAKLKWEWLITFNYIDELENKLKKYDQFKFEEIIKEICKNLAIKERKDV</sequence>
<organism evidence="1 2">
    <name type="scientific">Dentiscutata erythropus</name>
    <dbReference type="NCBI Taxonomy" id="1348616"/>
    <lineage>
        <taxon>Eukaryota</taxon>
        <taxon>Fungi</taxon>
        <taxon>Fungi incertae sedis</taxon>
        <taxon>Mucoromycota</taxon>
        <taxon>Glomeromycotina</taxon>
        <taxon>Glomeromycetes</taxon>
        <taxon>Diversisporales</taxon>
        <taxon>Gigasporaceae</taxon>
        <taxon>Dentiscutata</taxon>
    </lineage>
</organism>
<dbReference type="AlphaFoldDB" id="A0A9N9KGR6"/>
<evidence type="ECO:0000313" key="1">
    <source>
        <dbReference type="EMBL" id="CAG8824399.1"/>
    </source>
</evidence>
<proteinExistence type="predicted"/>